<evidence type="ECO:0000256" key="4">
    <source>
        <dbReference type="ARBA" id="ARBA00023163"/>
    </source>
</evidence>
<dbReference type="OrthoDB" id="5297263at2"/>
<keyword evidence="2" id="KW-0805">Transcription regulation</keyword>
<protein>
    <submittedName>
        <fullName evidence="7">LysR family transcriptional regulator, pca operon transcriptional activator</fullName>
    </submittedName>
</protein>
<reference evidence="7 8" key="1">
    <citation type="submission" date="2016-12" db="EMBL/GenBank/DDBJ databases">
        <authorList>
            <person name="Song W.-J."/>
            <person name="Kurnit D.M."/>
        </authorList>
    </citation>
    <scope>NUCLEOTIDE SEQUENCE [LARGE SCALE GENOMIC DNA]</scope>
    <source>
        <strain evidence="7 8">CGMCC 1.10808</strain>
    </source>
</reference>
<dbReference type="Gene3D" id="3.40.190.10">
    <property type="entry name" value="Periplasmic binding protein-like II"/>
    <property type="match status" value="2"/>
</dbReference>
<name>A0A1M7TFZ8_9RHOB</name>
<dbReference type="InterPro" id="IPR036388">
    <property type="entry name" value="WH-like_DNA-bd_sf"/>
</dbReference>
<dbReference type="EMBL" id="FRDL01000006">
    <property type="protein sequence ID" value="SHN69640.1"/>
    <property type="molecule type" value="Genomic_DNA"/>
</dbReference>
<dbReference type="STRING" id="1189325.SAMN04488119_106108"/>
<dbReference type="GO" id="GO:0019619">
    <property type="term" value="P:3,4-dihydroxybenzoate catabolic process"/>
    <property type="evidence" value="ECO:0007669"/>
    <property type="project" value="InterPro"/>
</dbReference>
<dbReference type="RefSeq" id="WP_072747526.1">
    <property type="nucleotide sequence ID" value="NZ_FOHL01000006.1"/>
</dbReference>
<dbReference type="GO" id="GO:0045893">
    <property type="term" value="P:positive regulation of DNA-templated transcription"/>
    <property type="evidence" value="ECO:0007669"/>
    <property type="project" value="InterPro"/>
</dbReference>
<sequence length="322" mass="34323">MNFAARIKFRHLQCFMEIARQGHLSRAAEALGVTQPAASKTLRELEETLGASLFDRSGRRMRLTPEGETFLRHAGASLAALRRGVDSLRGGGGRPRRIRAGVLPTAAGRVMPRAALNFARRAPDVLLSIHAGPNALLLERLRAGELDLMIGRLPEPDRMAGLTFQHLYDESIRAVVRAGHPLLGRPPEFARIAAYPMILPTPDSIIRADVERFLLANGLHSEGARLETVSLAAGRGLLRGSDAIWFISEGVVADELASGELAALPFEIGETAGAVGVTMRADHKPDAPLSDLVAALREAAMGLPGAPPPAPPCAAPRQAAAR</sequence>
<evidence type="ECO:0000256" key="2">
    <source>
        <dbReference type="ARBA" id="ARBA00023015"/>
    </source>
</evidence>
<dbReference type="InterPro" id="IPR005119">
    <property type="entry name" value="LysR_subst-bd"/>
</dbReference>
<feature type="domain" description="HTH lysR-type" evidence="6">
    <location>
        <begin position="7"/>
        <end position="64"/>
    </location>
</feature>
<dbReference type="Pfam" id="PF03466">
    <property type="entry name" value="LysR_substrate"/>
    <property type="match status" value="1"/>
</dbReference>
<keyword evidence="4" id="KW-0804">Transcription</keyword>
<gene>
    <name evidence="7" type="ORF">SAMN05216200_10695</name>
</gene>
<comment type="similarity">
    <text evidence="1">Belongs to the LysR transcriptional regulatory family.</text>
</comment>
<organism evidence="7 8">
    <name type="scientific">Oceanicella actignis</name>
    <dbReference type="NCBI Taxonomy" id="1189325"/>
    <lineage>
        <taxon>Bacteria</taxon>
        <taxon>Pseudomonadati</taxon>
        <taxon>Pseudomonadota</taxon>
        <taxon>Alphaproteobacteria</taxon>
        <taxon>Rhodobacterales</taxon>
        <taxon>Paracoccaceae</taxon>
        <taxon>Oceanicella</taxon>
    </lineage>
</organism>
<evidence type="ECO:0000256" key="5">
    <source>
        <dbReference type="SAM" id="MobiDB-lite"/>
    </source>
</evidence>
<dbReference type="GO" id="GO:0005829">
    <property type="term" value="C:cytosol"/>
    <property type="evidence" value="ECO:0007669"/>
    <property type="project" value="TreeGrafter"/>
</dbReference>
<dbReference type="Pfam" id="PF00126">
    <property type="entry name" value="HTH_1"/>
    <property type="match status" value="1"/>
</dbReference>
<keyword evidence="8" id="KW-1185">Reference proteome</keyword>
<dbReference type="AlphaFoldDB" id="A0A1M7TFZ8"/>
<dbReference type="Gene3D" id="1.10.10.10">
    <property type="entry name" value="Winged helix-like DNA-binding domain superfamily/Winged helix DNA-binding domain"/>
    <property type="match status" value="1"/>
</dbReference>
<evidence type="ECO:0000259" key="6">
    <source>
        <dbReference type="PROSITE" id="PS50931"/>
    </source>
</evidence>
<evidence type="ECO:0000256" key="1">
    <source>
        <dbReference type="ARBA" id="ARBA00009437"/>
    </source>
</evidence>
<dbReference type="PRINTS" id="PR00039">
    <property type="entry name" value="HTHLYSR"/>
</dbReference>
<dbReference type="InterPro" id="IPR000847">
    <property type="entry name" value="LysR_HTH_N"/>
</dbReference>
<dbReference type="GO" id="GO:0003677">
    <property type="term" value="F:DNA binding"/>
    <property type="evidence" value="ECO:0007669"/>
    <property type="project" value="UniProtKB-KW"/>
</dbReference>
<evidence type="ECO:0000313" key="7">
    <source>
        <dbReference type="EMBL" id="SHN69640.1"/>
    </source>
</evidence>
<dbReference type="SUPFAM" id="SSF46785">
    <property type="entry name" value="Winged helix' DNA-binding domain"/>
    <property type="match status" value="1"/>
</dbReference>
<dbReference type="PANTHER" id="PTHR30419">
    <property type="entry name" value="HTH-TYPE TRANSCRIPTIONAL REGULATOR YBHD"/>
    <property type="match status" value="1"/>
</dbReference>
<dbReference type="InterPro" id="IPR050950">
    <property type="entry name" value="HTH-type_LysR_regulators"/>
</dbReference>
<dbReference type="PANTHER" id="PTHR30419:SF8">
    <property type="entry name" value="NITROGEN ASSIMILATION TRANSCRIPTIONAL ACTIVATOR-RELATED"/>
    <property type="match status" value="1"/>
</dbReference>
<feature type="compositionally biased region" description="Pro residues" evidence="5">
    <location>
        <begin position="305"/>
        <end position="314"/>
    </location>
</feature>
<dbReference type="FunFam" id="1.10.10.10:FF:000001">
    <property type="entry name" value="LysR family transcriptional regulator"/>
    <property type="match status" value="1"/>
</dbReference>
<dbReference type="InterPro" id="IPR036390">
    <property type="entry name" value="WH_DNA-bd_sf"/>
</dbReference>
<proteinExistence type="inferred from homology"/>
<accession>A0A1M7TFZ8</accession>
<dbReference type="Proteomes" id="UP000184066">
    <property type="component" value="Unassembled WGS sequence"/>
</dbReference>
<dbReference type="NCBIfam" id="TIGR02424">
    <property type="entry name" value="TF_pcaQ"/>
    <property type="match status" value="1"/>
</dbReference>
<evidence type="ECO:0000313" key="8">
    <source>
        <dbReference type="Proteomes" id="UP000184066"/>
    </source>
</evidence>
<dbReference type="GO" id="GO:0003700">
    <property type="term" value="F:DNA-binding transcription factor activity"/>
    <property type="evidence" value="ECO:0007669"/>
    <property type="project" value="InterPro"/>
</dbReference>
<feature type="region of interest" description="Disordered" evidence="5">
    <location>
        <begin position="303"/>
        <end position="322"/>
    </location>
</feature>
<dbReference type="PROSITE" id="PS50931">
    <property type="entry name" value="HTH_LYSR"/>
    <property type="match status" value="1"/>
</dbReference>
<dbReference type="SUPFAM" id="SSF53850">
    <property type="entry name" value="Periplasmic binding protein-like II"/>
    <property type="match status" value="1"/>
</dbReference>
<keyword evidence="3" id="KW-0238">DNA-binding</keyword>
<evidence type="ECO:0000256" key="3">
    <source>
        <dbReference type="ARBA" id="ARBA00023125"/>
    </source>
</evidence>
<dbReference type="InterPro" id="IPR012787">
    <property type="entry name" value="TF_PcaQ"/>
</dbReference>